<keyword evidence="3" id="KW-0418">Kinase</keyword>
<organism evidence="5">
    <name type="scientific">marine sediment metagenome</name>
    <dbReference type="NCBI Taxonomy" id="412755"/>
    <lineage>
        <taxon>unclassified sequences</taxon>
        <taxon>metagenomes</taxon>
        <taxon>ecological metagenomes</taxon>
    </lineage>
</organism>
<dbReference type="InterPro" id="IPR050306">
    <property type="entry name" value="PfkB_Carbo_kinase"/>
</dbReference>
<sequence>MQEKGANMKREYTIVGLGELLWDIFPQGKYFGGAPANFVYHISTLGHKGIVASRIGKDTLGKEIIDTIATLGLTRKYIQIDSNHPTGTVDVRVDSNGHPKYTITENVAWDFFEFNEKWKILAEKADAVCFGSLAQRSSESRETIIEFLKHTGKETVRIFDINLRQNFYSPEIITQSLKISSILKLNDEELPILIDLLGYQEKESEEELCRLLIEKYRLDLVCLTKGRSGSLLVNERETVKHPGCRVTVVDTVGAGDAFTAALAIQYLKGSSLERISEAANRLGSWVASQAGATPSANKYVQ</sequence>
<comment type="similarity">
    <text evidence="1">Belongs to the carbohydrate kinase PfkB family.</text>
</comment>
<evidence type="ECO:0000256" key="1">
    <source>
        <dbReference type="ARBA" id="ARBA00010688"/>
    </source>
</evidence>
<name>A0A0F9PH97_9ZZZZ</name>
<dbReference type="EMBL" id="LAZR01005381">
    <property type="protein sequence ID" value="KKN00396.1"/>
    <property type="molecule type" value="Genomic_DNA"/>
</dbReference>
<accession>A0A0F9PH97</accession>
<dbReference type="PANTHER" id="PTHR43085:SF57">
    <property type="entry name" value="CARBOHYDRATE KINASE PFKB DOMAIN-CONTAINING PROTEIN"/>
    <property type="match status" value="1"/>
</dbReference>
<dbReference type="AlphaFoldDB" id="A0A0F9PH97"/>
<dbReference type="SUPFAM" id="SSF53613">
    <property type="entry name" value="Ribokinase-like"/>
    <property type="match status" value="1"/>
</dbReference>
<dbReference type="PANTHER" id="PTHR43085">
    <property type="entry name" value="HEXOKINASE FAMILY MEMBER"/>
    <property type="match status" value="1"/>
</dbReference>
<evidence type="ECO:0000256" key="3">
    <source>
        <dbReference type="ARBA" id="ARBA00022777"/>
    </source>
</evidence>
<dbReference type="InterPro" id="IPR029056">
    <property type="entry name" value="Ribokinase-like"/>
</dbReference>
<evidence type="ECO:0000256" key="2">
    <source>
        <dbReference type="ARBA" id="ARBA00022679"/>
    </source>
</evidence>
<evidence type="ECO:0000259" key="4">
    <source>
        <dbReference type="Pfam" id="PF00294"/>
    </source>
</evidence>
<reference evidence="5" key="1">
    <citation type="journal article" date="2015" name="Nature">
        <title>Complex archaea that bridge the gap between prokaryotes and eukaryotes.</title>
        <authorList>
            <person name="Spang A."/>
            <person name="Saw J.H."/>
            <person name="Jorgensen S.L."/>
            <person name="Zaremba-Niedzwiedzka K."/>
            <person name="Martijn J."/>
            <person name="Lind A.E."/>
            <person name="van Eijk R."/>
            <person name="Schleper C."/>
            <person name="Guy L."/>
            <person name="Ettema T.J."/>
        </authorList>
    </citation>
    <scope>NUCLEOTIDE SEQUENCE</scope>
</reference>
<protein>
    <recommendedName>
        <fullName evidence="4">Carbohydrate kinase PfkB domain-containing protein</fullName>
    </recommendedName>
</protein>
<dbReference type="InterPro" id="IPR011611">
    <property type="entry name" value="PfkB_dom"/>
</dbReference>
<feature type="domain" description="Carbohydrate kinase PfkB" evidence="4">
    <location>
        <begin position="28"/>
        <end position="295"/>
    </location>
</feature>
<evidence type="ECO:0000313" key="5">
    <source>
        <dbReference type="EMBL" id="KKN00396.1"/>
    </source>
</evidence>
<dbReference type="GO" id="GO:0016301">
    <property type="term" value="F:kinase activity"/>
    <property type="evidence" value="ECO:0007669"/>
    <property type="project" value="UniProtKB-KW"/>
</dbReference>
<dbReference type="CDD" id="cd01167">
    <property type="entry name" value="bac_FRK"/>
    <property type="match status" value="1"/>
</dbReference>
<dbReference type="Pfam" id="PF00294">
    <property type="entry name" value="PfkB"/>
    <property type="match status" value="1"/>
</dbReference>
<comment type="caution">
    <text evidence="5">The sequence shown here is derived from an EMBL/GenBank/DDBJ whole genome shotgun (WGS) entry which is preliminary data.</text>
</comment>
<proteinExistence type="inferred from homology"/>
<dbReference type="Gene3D" id="3.40.1190.20">
    <property type="match status" value="1"/>
</dbReference>
<dbReference type="InterPro" id="IPR002173">
    <property type="entry name" value="Carboh/pur_kinase_PfkB_CS"/>
</dbReference>
<gene>
    <name evidence="5" type="ORF">LCGC14_1138220</name>
</gene>
<keyword evidence="2" id="KW-0808">Transferase</keyword>
<dbReference type="PROSITE" id="PS00584">
    <property type="entry name" value="PFKB_KINASES_2"/>
    <property type="match status" value="1"/>
</dbReference>